<keyword evidence="2" id="KW-0675">Receptor</keyword>
<dbReference type="OrthoDB" id="9815193at2"/>
<dbReference type="Pfam" id="PF13676">
    <property type="entry name" value="TIR_2"/>
    <property type="match status" value="1"/>
</dbReference>
<dbReference type="GO" id="GO:0007165">
    <property type="term" value="P:signal transduction"/>
    <property type="evidence" value="ECO:0007669"/>
    <property type="project" value="InterPro"/>
</dbReference>
<name>A0A4Z0B415_9PSED</name>
<evidence type="ECO:0000313" key="2">
    <source>
        <dbReference type="EMBL" id="TFY93755.1"/>
    </source>
</evidence>
<comment type="caution">
    <text evidence="2">The sequence shown here is derived from an EMBL/GenBank/DDBJ whole genome shotgun (WGS) entry which is preliminary data.</text>
</comment>
<dbReference type="InterPro" id="IPR000157">
    <property type="entry name" value="TIR_dom"/>
</dbReference>
<dbReference type="InterPro" id="IPR011990">
    <property type="entry name" value="TPR-like_helical_dom_sf"/>
</dbReference>
<keyword evidence="3" id="KW-1185">Reference proteome</keyword>
<dbReference type="EMBL" id="QUZT01000019">
    <property type="protein sequence ID" value="TFY93755.1"/>
    <property type="molecule type" value="Genomic_DNA"/>
</dbReference>
<dbReference type="Pfam" id="PF20308">
    <property type="entry name" value="TPR-S"/>
    <property type="match status" value="1"/>
</dbReference>
<dbReference type="Gene3D" id="3.40.50.10140">
    <property type="entry name" value="Toll/interleukin-1 receptor homology (TIR) domain"/>
    <property type="match status" value="1"/>
</dbReference>
<gene>
    <name evidence="2" type="ORF">DYL61_12480</name>
</gene>
<protein>
    <submittedName>
        <fullName evidence="2">Toll/interleukin-1 receptor domain-containing protein</fullName>
    </submittedName>
</protein>
<dbReference type="InterPro" id="IPR035897">
    <property type="entry name" value="Toll_tir_struct_dom_sf"/>
</dbReference>
<dbReference type="Gene3D" id="1.25.40.10">
    <property type="entry name" value="Tetratricopeptide repeat domain"/>
    <property type="match status" value="1"/>
</dbReference>
<dbReference type="SUPFAM" id="SSF52200">
    <property type="entry name" value="Toll/Interleukin receptor TIR domain"/>
    <property type="match status" value="1"/>
</dbReference>
<accession>A0A4Z0B415</accession>
<reference evidence="2 3" key="1">
    <citation type="journal article" date="2019" name="Syst. Appl. Microbiol.">
        <title>New species of pathogenic Pseudomonas isolated from citrus in Tunisia: Proposal of Pseudomonas kairouanensis sp. nov. and Pseudomonas nabeulensis sp. nov.</title>
        <authorList>
            <person name="Oueslati M."/>
            <person name="Mulet M."/>
            <person name="Gomila M."/>
            <person name="Berge O."/>
            <person name="Hajlaoui M.R."/>
            <person name="Lalucat J."/>
            <person name="Sadfi-Zouaoui N."/>
            <person name="Garcia-Valdes E."/>
        </authorList>
    </citation>
    <scope>NUCLEOTIDE SEQUENCE [LARGE SCALE GENOMIC DNA]</scope>
    <source>
        <strain evidence="2 3">E10B</strain>
    </source>
</reference>
<feature type="domain" description="TIR" evidence="1">
    <location>
        <begin position="25"/>
        <end position="135"/>
    </location>
</feature>
<evidence type="ECO:0000313" key="3">
    <source>
        <dbReference type="Proteomes" id="UP000297734"/>
    </source>
</evidence>
<evidence type="ECO:0000259" key="1">
    <source>
        <dbReference type="Pfam" id="PF13676"/>
    </source>
</evidence>
<proteinExistence type="predicted"/>
<dbReference type="Proteomes" id="UP000297734">
    <property type="component" value="Unassembled WGS sequence"/>
</dbReference>
<sequence>MSTAEDWIKQVPTLRTLTGDDQWSVFLSYRSPDQAWVINLYDVLRCYGHKVLLDQVALTEGDQLQESQERAIAASQAGVIVCSTKDFNSKCVVSRYQAMEATASLRTDFKFVPVCVDASEPSGFASARTFLDFSSYPGGPNGGELLRLLHAVVGQPLSDEAARIALDFDEFSGSAANQIDMAIRDGSTERLNSLFAERGGHWRVAAALGCRAAEGLTQLGAYDDAVAMLLEIEREFPRAIRPKQLHALALLRRARGGGSQNDLIDAQQILAELYESGEKDAETLGIYASTWMERYERSSEVGDLERSRDLYSEAFAIARDDYYTGINAAAKSVFLEEVECAAQLALEVQKIVGTGPRPGDYWMTATVAEAWLIQRNYVEAARNYEAAVAIARSQTGSHKSTWKQACRLMARLGPNAVERGLIRKVFENLPDCDQL</sequence>
<dbReference type="RefSeq" id="WP_135308547.1">
    <property type="nucleotide sequence ID" value="NZ_QUZT01000019.1"/>
</dbReference>
<dbReference type="InterPro" id="IPR046880">
    <property type="entry name" value="TPR-S"/>
</dbReference>
<organism evidence="2 3">
    <name type="scientific">Pseudomonas nabeulensis</name>
    <dbReference type="NCBI Taxonomy" id="2293833"/>
    <lineage>
        <taxon>Bacteria</taxon>
        <taxon>Pseudomonadati</taxon>
        <taxon>Pseudomonadota</taxon>
        <taxon>Gammaproteobacteria</taxon>
        <taxon>Pseudomonadales</taxon>
        <taxon>Pseudomonadaceae</taxon>
        <taxon>Pseudomonas</taxon>
    </lineage>
</organism>
<dbReference type="AlphaFoldDB" id="A0A4Z0B415"/>